<sequence length="287" mass="31268">MVVPLTEDKWTLARKALAETGDRFAELLDAASRSGARATVHWSVADTAAHVLTLARSYTHLLDPEGVTAPFPESAAAGLVEATTVDTVHRFNEALLSEFTERDPRELGRLIRADIDQILRSSDGEDPARAVAWLGGSEVPLAGVLAHLLNELQIHGRDIALSVRSPWKVAPEEAGLFLDLFLVGVTHYGYGRLLDGHGPAPEGRVAVEFRSRHTTPVVMVLTDGFVTVEKPGGPADVRLWFDPVTLNLMLFGRISKLRAALTGKVVVRGGRRPWTLPSFLRIVRLPS</sequence>
<dbReference type="InterPro" id="IPR034660">
    <property type="entry name" value="DinB/YfiT-like"/>
</dbReference>
<dbReference type="Proteomes" id="UP001501509">
    <property type="component" value="Unassembled WGS sequence"/>
</dbReference>
<dbReference type="InterPro" id="IPR036527">
    <property type="entry name" value="SCP2_sterol-bd_dom_sf"/>
</dbReference>
<gene>
    <name evidence="2" type="ORF">GCM10010411_33410</name>
</gene>
<organism evidence="2 3">
    <name type="scientific">Actinomadura fulvescens</name>
    <dbReference type="NCBI Taxonomy" id="46160"/>
    <lineage>
        <taxon>Bacteria</taxon>
        <taxon>Bacillati</taxon>
        <taxon>Actinomycetota</taxon>
        <taxon>Actinomycetes</taxon>
        <taxon>Streptosporangiales</taxon>
        <taxon>Thermomonosporaceae</taxon>
        <taxon>Actinomadura</taxon>
    </lineage>
</organism>
<proteinExistence type="predicted"/>
<protein>
    <submittedName>
        <fullName evidence="2">Maleylpyruvate isomerase family mycothiol-dependent enzyme</fullName>
    </submittedName>
</protein>
<dbReference type="EMBL" id="BAAATD010000004">
    <property type="protein sequence ID" value="GAA2597218.1"/>
    <property type="molecule type" value="Genomic_DNA"/>
</dbReference>
<evidence type="ECO:0000259" key="1">
    <source>
        <dbReference type="Pfam" id="PF11716"/>
    </source>
</evidence>
<dbReference type="SUPFAM" id="SSF109854">
    <property type="entry name" value="DinB/YfiT-like putative metalloenzymes"/>
    <property type="match status" value="1"/>
</dbReference>
<dbReference type="GO" id="GO:0016853">
    <property type="term" value="F:isomerase activity"/>
    <property type="evidence" value="ECO:0007669"/>
    <property type="project" value="UniProtKB-KW"/>
</dbReference>
<feature type="domain" description="Mycothiol-dependent maleylpyruvate isomerase metal-binding" evidence="1">
    <location>
        <begin position="17"/>
        <end position="160"/>
    </location>
</feature>
<evidence type="ECO:0000313" key="3">
    <source>
        <dbReference type="Proteomes" id="UP001501509"/>
    </source>
</evidence>
<dbReference type="SUPFAM" id="SSF55718">
    <property type="entry name" value="SCP-like"/>
    <property type="match status" value="1"/>
</dbReference>
<name>A0ABN3PRD1_9ACTN</name>
<dbReference type="InterPro" id="IPR024344">
    <property type="entry name" value="MDMPI_metal-binding"/>
</dbReference>
<dbReference type="RefSeq" id="WP_344541848.1">
    <property type="nucleotide sequence ID" value="NZ_BAAATD010000004.1"/>
</dbReference>
<keyword evidence="2" id="KW-0413">Isomerase</keyword>
<keyword evidence="3" id="KW-1185">Reference proteome</keyword>
<accession>A0ABN3PRD1</accession>
<dbReference type="Gene3D" id="1.20.120.450">
    <property type="entry name" value="dinb family like domain"/>
    <property type="match status" value="1"/>
</dbReference>
<evidence type="ECO:0000313" key="2">
    <source>
        <dbReference type="EMBL" id="GAA2597218.1"/>
    </source>
</evidence>
<reference evidence="3" key="1">
    <citation type="journal article" date="2019" name="Int. J. Syst. Evol. Microbiol.">
        <title>The Global Catalogue of Microorganisms (GCM) 10K type strain sequencing project: providing services to taxonomists for standard genome sequencing and annotation.</title>
        <authorList>
            <consortium name="The Broad Institute Genomics Platform"/>
            <consortium name="The Broad Institute Genome Sequencing Center for Infectious Disease"/>
            <person name="Wu L."/>
            <person name="Ma J."/>
        </authorList>
    </citation>
    <scope>NUCLEOTIDE SEQUENCE [LARGE SCALE GENOMIC DNA]</scope>
    <source>
        <strain evidence="3">JCM 6833</strain>
    </source>
</reference>
<comment type="caution">
    <text evidence="2">The sequence shown here is derived from an EMBL/GenBank/DDBJ whole genome shotgun (WGS) entry which is preliminary data.</text>
</comment>
<dbReference type="Pfam" id="PF11716">
    <property type="entry name" value="MDMPI_N"/>
    <property type="match status" value="1"/>
</dbReference>